<comment type="caution">
    <text evidence="4">The sequence shown here is derived from an EMBL/GenBank/DDBJ whole genome shotgun (WGS) entry which is preliminary data.</text>
</comment>
<dbReference type="CDD" id="cd02440">
    <property type="entry name" value="AdoMet_MTases"/>
    <property type="match status" value="1"/>
</dbReference>
<dbReference type="GO" id="GO:0032259">
    <property type="term" value="P:methylation"/>
    <property type="evidence" value="ECO:0007669"/>
    <property type="project" value="UniProtKB-KW"/>
</dbReference>
<evidence type="ECO:0000256" key="2">
    <source>
        <dbReference type="ARBA" id="ARBA00022679"/>
    </source>
</evidence>
<dbReference type="Proteomes" id="UP000075604">
    <property type="component" value="Unassembled WGS sequence"/>
</dbReference>
<name>A0A150PJ79_SORCE</name>
<dbReference type="Pfam" id="PF13649">
    <property type="entry name" value="Methyltransf_25"/>
    <property type="match status" value="1"/>
</dbReference>
<feature type="domain" description="Methyltransferase" evidence="3">
    <location>
        <begin position="41"/>
        <end position="136"/>
    </location>
</feature>
<evidence type="ECO:0000259" key="3">
    <source>
        <dbReference type="Pfam" id="PF13649"/>
    </source>
</evidence>
<dbReference type="InterPro" id="IPR029063">
    <property type="entry name" value="SAM-dependent_MTases_sf"/>
</dbReference>
<dbReference type="GO" id="GO:0008168">
    <property type="term" value="F:methyltransferase activity"/>
    <property type="evidence" value="ECO:0007669"/>
    <property type="project" value="UniProtKB-KW"/>
</dbReference>
<keyword evidence="2" id="KW-0808">Transferase</keyword>
<dbReference type="PANTHER" id="PTHR43861">
    <property type="entry name" value="TRANS-ACONITATE 2-METHYLTRANSFERASE-RELATED"/>
    <property type="match status" value="1"/>
</dbReference>
<dbReference type="InterPro" id="IPR041698">
    <property type="entry name" value="Methyltransf_25"/>
</dbReference>
<dbReference type="SUPFAM" id="SSF53335">
    <property type="entry name" value="S-adenosyl-L-methionine-dependent methyltransferases"/>
    <property type="match status" value="1"/>
</dbReference>
<sequence length="250" mass="27218">MSSQYDSFANTYGRAVALDVRRYVDYFSLTRALGDVGDKAVLDVGCGTGVITRILKQRGARRGVGLDLSEGMLDAARGEEVRSPLGVEYVRRDIADAGALGPFDLVTACYVLPHASSPDQLAAMCRGIHEALAPGGRFVAIHPNDAFAVNDPAFYSAYGLRASVDGRLDDAAPMKVTVTTVDAELTISTHYWTRGGYEAALRRAGFREIRWRSPEVAPEGIEALGEAFWSNYLARPYAMLFECTKEPAQR</sequence>
<protein>
    <recommendedName>
        <fullName evidence="3">Methyltransferase domain-containing protein</fullName>
    </recommendedName>
</protein>
<proteinExistence type="predicted"/>
<reference evidence="4 5" key="1">
    <citation type="submission" date="2014-02" db="EMBL/GenBank/DDBJ databases">
        <title>The small core and large imbalanced accessory genome model reveals a collaborative survival strategy of Sorangium cellulosum strains in nature.</title>
        <authorList>
            <person name="Han K."/>
            <person name="Peng R."/>
            <person name="Blom J."/>
            <person name="Li Y.-Z."/>
        </authorList>
    </citation>
    <scope>NUCLEOTIDE SEQUENCE [LARGE SCALE GENOMIC DNA]</scope>
    <source>
        <strain evidence="4 5">So0157-18</strain>
    </source>
</reference>
<dbReference type="EMBL" id="JELX01002327">
    <property type="protein sequence ID" value="KYF55767.1"/>
    <property type="molecule type" value="Genomic_DNA"/>
</dbReference>
<organism evidence="4 5">
    <name type="scientific">Sorangium cellulosum</name>
    <name type="common">Polyangium cellulosum</name>
    <dbReference type="NCBI Taxonomy" id="56"/>
    <lineage>
        <taxon>Bacteria</taxon>
        <taxon>Pseudomonadati</taxon>
        <taxon>Myxococcota</taxon>
        <taxon>Polyangia</taxon>
        <taxon>Polyangiales</taxon>
        <taxon>Polyangiaceae</taxon>
        <taxon>Sorangium</taxon>
    </lineage>
</organism>
<gene>
    <name evidence="4" type="ORF">BE04_14795</name>
</gene>
<evidence type="ECO:0000313" key="4">
    <source>
        <dbReference type="EMBL" id="KYF55767.1"/>
    </source>
</evidence>
<dbReference type="AlphaFoldDB" id="A0A150PJ79"/>
<accession>A0A150PJ79</accession>
<evidence type="ECO:0000256" key="1">
    <source>
        <dbReference type="ARBA" id="ARBA00022603"/>
    </source>
</evidence>
<dbReference type="PANTHER" id="PTHR43861:SF1">
    <property type="entry name" value="TRANS-ACONITATE 2-METHYLTRANSFERASE"/>
    <property type="match status" value="1"/>
</dbReference>
<evidence type="ECO:0000313" key="5">
    <source>
        <dbReference type="Proteomes" id="UP000075604"/>
    </source>
</evidence>
<keyword evidence="1" id="KW-0489">Methyltransferase</keyword>
<dbReference type="Gene3D" id="3.40.50.150">
    <property type="entry name" value="Vaccinia Virus protein VP39"/>
    <property type="match status" value="1"/>
</dbReference>